<feature type="region of interest" description="Disordered" evidence="1">
    <location>
        <begin position="26"/>
        <end position="63"/>
    </location>
</feature>
<dbReference type="HOGENOM" id="CLU_1246923_0_0_1"/>
<sequence>MTDLRGFTGEGKRRLLKFQKRQSRGRWNTSSSSLGELNDIESPGLRPLATLSPTVTESEPNGDGVGAHLERLRLFKRDSSRCYQVWRAFERSSLQLRRDDEFGLDGSKRLCSRKTHFIATRQDQARELPEINSRGRTSAEHESSSWLRARGRTSRPWKVVFHGLGRSSSSPKKLHRRIETEAAPQTFFPRTPWLDLPGDYRDCGPETRKVVDFFISLPENEP</sequence>
<dbReference type="AlphaFoldDB" id="M4EFD2"/>
<accession>M4EFD2</accession>
<dbReference type="EnsemblPlants" id="Bra027494.1">
    <property type="protein sequence ID" value="Bra027494.1-P"/>
    <property type="gene ID" value="Bra027494"/>
</dbReference>
<evidence type="ECO:0000256" key="1">
    <source>
        <dbReference type="SAM" id="MobiDB-lite"/>
    </source>
</evidence>
<name>M4EFD2_BRACM</name>
<proteinExistence type="predicted"/>
<dbReference type="Proteomes" id="UP000011750">
    <property type="component" value="Chromosome A09"/>
</dbReference>
<reference evidence="2 3" key="2">
    <citation type="journal article" date="2018" name="Hortic Res">
        <title>Improved Brassica rapa reference genome by single-molecule sequencing and chromosome conformation capture technologies.</title>
        <authorList>
            <person name="Zhang L."/>
            <person name="Cai X."/>
            <person name="Wu J."/>
            <person name="Liu M."/>
            <person name="Grob S."/>
            <person name="Cheng F."/>
            <person name="Liang J."/>
            <person name="Cai C."/>
            <person name="Liu Z."/>
            <person name="Liu B."/>
            <person name="Wang F."/>
            <person name="Li S."/>
            <person name="Liu F."/>
            <person name="Li X."/>
            <person name="Cheng L."/>
            <person name="Yang W."/>
            <person name="Li M.H."/>
            <person name="Grossniklaus U."/>
            <person name="Zheng H."/>
            <person name="Wang X."/>
        </authorList>
    </citation>
    <scope>NUCLEOTIDE SEQUENCE [LARGE SCALE GENOMIC DNA]</scope>
    <source>
        <strain evidence="2 3">cv. Chiifu-401-42</strain>
    </source>
</reference>
<reference evidence="2 3" key="1">
    <citation type="journal article" date="2011" name="Nat. Genet.">
        <title>The genome of the mesopolyploid crop species Brassica rapa.</title>
        <authorList>
            <consortium name="Brassica rapa Genome Sequencing Project Consortium"/>
            <person name="Wang X."/>
            <person name="Wang H."/>
            <person name="Wang J."/>
            <person name="Sun R."/>
            <person name="Wu J."/>
            <person name="Liu S."/>
            <person name="Bai Y."/>
            <person name="Mun J.H."/>
            <person name="Bancroft I."/>
            <person name="Cheng F."/>
            <person name="Huang S."/>
            <person name="Li X."/>
            <person name="Hua W."/>
            <person name="Wang J."/>
            <person name="Wang X."/>
            <person name="Freeling M."/>
            <person name="Pires J.C."/>
            <person name="Paterson A.H."/>
            <person name="Chalhoub B."/>
            <person name="Wang B."/>
            <person name="Hayward A."/>
            <person name="Sharpe A.G."/>
            <person name="Park B.S."/>
            <person name="Weisshaar B."/>
            <person name="Liu B."/>
            <person name="Li B."/>
            <person name="Liu B."/>
            <person name="Tong C."/>
            <person name="Song C."/>
            <person name="Duran C."/>
            <person name="Peng C."/>
            <person name="Geng C."/>
            <person name="Koh C."/>
            <person name="Lin C."/>
            <person name="Edwards D."/>
            <person name="Mu D."/>
            <person name="Shen D."/>
            <person name="Soumpourou E."/>
            <person name="Li F."/>
            <person name="Fraser F."/>
            <person name="Conant G."/>
            <person name="Lassalle G."/>
            <person name="King G.J."/>
            <person name="Bonnema G."/>
            <person name="Tang H."/>
            <person name="Wang H."/>
            <person name="Belcram H."/>
            <person name="Zhou H."/>
            <person name="Hirakawa H."/>
            <person name="Abe H."/>
            <person name="Guo H."/>
            <person name="Wang H."/>
            <person name="Jin H."/>
            <person name="Parkin I.A."/>
            <person name="Batley J."/>
            <person name="Kim J.S."/>
            <person name="Just J."/>
            <person name="Li J."/>
            <person name="Xu J."/>
            <person name="Deng J."/>
            <person name="Kim J.A."/>
            <person name="Li J."/>
            <person name="Yu J."/>
            <person name="Meng J."/>
            <person name="Wang J."/>
            <person name="Min J."/>
            <person name="Poulain J."/>
            <person name="Wang J."/>
            <person name="Hatakeyama K."/>
            <person name="Wu K."/>
            <person name="Wang L."/>
            <person name="Fang L."/>
            <person name="Trick M."/>
            <person name="Links M.G."/>
            <person name="Zhao M."/>
            <person name="Jin M."/>
            <person name="Ramchiary N."/>
            <person name="Drou N."/>
            <person name="Berkman P.J."/>
            <person name="Cai Q."/>
            <person name="Huang Q."/>
            <person name="Li R."/>
            <person name="Tabata S."/>
            <person name="Cheng S."/>
            <person name="Zhang S."/>
            <person name="Zhang S."/>
            <person name="Huang S."/>
            <person name="Sato S."/>
            <person name="Sun S."/>
            <person name="Kwon S.J."/>
            <person name="Choi S.R."/>
            <person name="Lee T.H."/>
            <person name="Fan W."/>
            <person name="Zhao X."/>
            <person name="Tan X."/>
            <person name="Xu X."/>
            <person name="Wang Y."/>
            <person name="Qiu Y."/>
            <person name="Yin Y."/>
            <person name="Li Y."/>
            <person name="Du Y."/>
            <person name="Liao Y."/>
            <person name="Lim Y."/>
            <person name="Narusaka Y."/>
            <person name="Wang Y."/>
            <person name="Wang Z."/>
            <person name="Li Z."/>
            <person name="Wang Z."/>
            <person name="Xiong Z."/>
            <person name="Zhang Z."/>
        </authorList>
    </citation>
    <scope>NUCLEOTIDE SEQUENCE [LARGE SCALE GENOMIC DNA]</scope>
    <source>
        <strain evidence="2 3">cv. Chiifu-401-42</strain>
    </source>
</reference>
<evidence type="ECO:0000313" key="2">
    <source>
        <dbReference type="EnsemblPlants" id="Bra027494.1-P"/>
    </source>
</evidence>
<reference evidence="2" key="3">
    <citation type="submission" date="2023-03" db="UniProtKB">
        <authorList>
            <consortium name="EnsemblPlants"/>
        </authorList>
    </citation>
    <scope>IDENTIFICATION</scope>
    <source>
        <strain evidence="2">cv. Chiifu-401-42</strain>
    </source>
</reference>
<dbReference type="Gramene" id="Bra027494.1">
    <property type="protein sequence ID" value="Bra027494.1-P"/>
    <property type="gene ID" value="Bra027494"/>
</dbReference>
<evidence type="ECO:0000313" key="3">
    <source>
        <dbReference type="Proteomes" id="UP000011750"/>
    </source>
</evidence>
<protein>
    <submittedName>
        <fullName evidence="2">Uncharacterized protein</fullName>
    </submittedName>
</protein>
<dbReference type="InParanoid" id="M4EFD2"/>
<keyword evidence="3" id="KW-1185">Reference proteome</keyword>
<organism evidence="2 3">
    <name type="scientific">Brassica campestris</name>
    <name type="common">Field mustard</name>
    <dbReference type="NCBI Taxonomy" id="3711"/>
    <lineage>
        <taxon>Eukaryota</taxon>
        <taxon>Viridiplantae</taxon>
        <taxon>Streptophyta</taxon>
        <taxon>Embryophyta</taxon>
        <taxon>Tracheophyta</taxon>
        <taxon>Spermatophyta</taxon>
        <taxon>Magnoliopsida</taxon>
        <taxon>eudicotyledons</taxon>
        <taxon>Gunneridae</taxon>
        <taxon>Pentapetalae</taxon>
        <taxon>rosids</taxon>
        <taxon>malvids</taxon>
        <taxon>Brassicales</taxon>
        <taxon>Brassicaceae</taxon>
        <taxon>Brassiceae</taxon>
        <taxon>Brassica</taxon>
    </lineage>
</organism>
<feature type="compositionally biased region" description="Polar residues" evidence="1">
    <location>
        <begin position="26"/>
        <end position="35"/>
    </location>
</feature>